<evidence type="ECO:0000256" key="4">
    <source>
        <dbReference type="ARBA" id="ARBA00022454"/>
    </source>
</evidence>
<dbReference type="GO" id="GO:0005634">
    <property type="term" value="C:nucleus"/>
    <property type="evidence" value="ECO:0007669"/>
    <property type="project" value="UniProtKB-SubCell"/>
</dbReference>
<dbReference type="PANTHER" id="PTHR13386">
    <property type="entry name" value="HISTONE PARYLATION FACTOR 1"/>
    <property type="match status" value="1"/>
</dbReference>
<dbReference type="GO" id="GO:0042393">
    <property type="term" value="F:histone binding"/>
    <property type="evidence" value="ECO:0007669"/>
    <property type="project" value="InterPro"/>
</dbReference>
<dbReference type="AlphaFoldDB" id="A0A1W4XJ81"/>
<evidence type="ECO:0000259" key="7">
    <source>
        <dbReference type="Pfam" id="PF10283"/>
    </source>
</evidence>
<dbReference type="Pfam" id="PF10228">
    <property type="entry name" value="HPF1"/>
    <property type="match status" value="1"/>
</dbReference>
<feature type="compositionally biased region" description="Basic and acidic residues" evidence="6">
    <location>
        <begin position="156"/>
        <end position="169"/>
    </location>
</feature>
<sequence length="491" mass="56730">MADTDNYSVYNNDPRIPCKYGAKCYQKNSAHHEKYKHPNKRLHTTKLTRLTNKKQKTQELSKKAEKTPRNDISDSEDEKQTEEQFLRNELNQNDENNQLSKKKVQFIQENSKKTPKTLDKQKAHQDTSIQQISCNDISDSEDENQIEDQPVSNTSIEKDEDKQLDEKEVQASQGNFKRTPKTFDKGEFIKSKFLVEMPADFYQFWEYCKDLNNDDPSDALKDMSLKLVGPYDVLAGKFSDIIEPSSEQYLLHWRYYYDIPEFQTVIKGDDSSGFHIGYFRDTPNDKPVFMAKNSAEKNGEITCTGDNIFAAVFLYLEEIMKKVNPFKKMNLMKIQSSLKSKAEELDLSLSAITPEIKKRNNKIVTRCLNKAGLVVPYDRKTQQGYRELSVSSKKLISLLQEYKVAPNEKKLIIKTQLEEVFRWASIALDECDFGTGIELGWDLIYSGTEEFDSVAARFLGSSYRLLQRDAFAEIAEAHMKDRRKGCKLSII</sequence>
<evidence type="ECO:0000256" key="5">
    <source>
        <dbReference type="ARBA" id="ARBA00023242"/>
    </source>
</evidence>
<dbReference type="InterPro" id="IPR019361">
    <property type="entry name" value="HPF1"/>
</dbReference>
<dbReference type="RefSeq" id="XP_025830876.1">
    <property type="nucleotide sequence ID" value="XM_025975091.1"/>
</dbReference>
<evidence type="ECO:0000313" key="9">
    <source>
        <dbReference type="RefSeq" id="XP_018336171.2"/>
    </source>
</evidence>
<dbReference type="OrthoDB" id="416496at2759"/>
<dbReference type="PANTHER" id="PTHR13386:SF1">
    <property type="entry name" value="HISTONE PARYLATION FACTOR 1"/>
    <property type="match status" value="1"/>
</dbReference>
<dbReference type="GeneID" id="108744759"/>
<feature type="compositionally biased region" description="Polar residues" evidence="6">
    <location>
        <begin position="126"/>
        <end position="137"/>
    </location>
</feature>
<dbReference type="GO" id="GO:0006974">
    <property type="term" value="P:DNA damage response"/>
    <property type="evidence" value="ECO:0007669"/>
    <property type="project" value="InterPro"/>
</dbReference>
<dbReference type="RefSeq" id="XP_018336171.2">
    <property type="nucleotide sequence ID" value="XM_018480669.2"/>
</dbReference>
<feature type="region of interest" description="Disordered" evidence="6">
    <location>
        <begin position="29"/>
        <end position="82"/>
    </location>
</feature>
<reference evidence="9 10" key="1">
    <citation type="submission" date="2025-04" db="UniProtKB">
        <authorList>
            <consortium name="RefSeq"/>
        </authorList>
    </citation>
    <scope>IDENTIFICATION</scope>
    <source>
        <tissue evidence="9 10">Entire body</tissue>
    </source>
</reference>
<dbReference type="Proteomes" id="UP000192223">
    <property type="component" value="Unplaced"/>
</dbReference>
<evidence type="ECO:0000256" key="3">
    <source>
        <dbReference type="ARBA" id="ARBA00010803"/>
    </source>
</evidence>
<evidence type="ECO:0000313" key="8">
    <source>
        <dbReference type="Proteomes" id="UP000192223"/>
    </source>
</evidence>
<keyword evidence="4" id="KW-0158">Chromosome</keyword>
<gene>
    <name evidence="9 10" type="primary">LOC108744759</name>
</gene>
<comment type="subcellular location">
    <subcellularLocation>
        <location evidence="2">Chromosome</location>
    </subcellularLocation>
    <subcellularLocation>
        <location evidence="1">Nucleus</location>
    </subcellularLocation>
</comment>
<dbReference type="GO" id="GO:0072572">
    <property type="term" value="F:poly-ADP-D-ribose binding"/>
    <property type="evidence" value="ECO:0007669"/>
    <property type="project" value="TreeGrafter"/>
</dbReference>
<feature type="domain" description="PBZ-type" evidence="7">
    <location>
        <begin position="15"/>
        <end position="40"/>
    </location>
</feature>
<dbReference type="Pfam" id="PF10283">
    <property type="entry name" value="zf-CCHH"/>
    <property type="match status" value="1"/>
</dbReference>
<comment type="similarity">
    <text evidence="3">Belongs to the HPF1 family.</text>
</comment>
<evidence type="ECO:0000256" key="2">
    <source>
        <dbReference type="ARBA" id="ARBA00004286"/>
    </source>
</evidence>
<dbReference type="STRING" id="224129.A0A1W4XJ81"/>
<proteinExistence type="inferred from homology"/>
<evidence type="ECO:0000313" key="10">
    <source>
        <dbReference type="RefSeq" id="XP_025830876.1"/>
    </source>
</evidence>
<keyword evidence="8" id="KW-1185">Reference proteome</keyword>
<feature type="compositionally biased region" description="Basic and acidic residues" evidence="6">
    <location>
        <begin position="110"/>
        <end position="125"/>
    </location>
</feature>
<feature type="compositionally biased region" description="Basic residues" evidence="6">
    <location>
        <begin position="33"/>
        <end position="55"/>
    </location>
</feature>
<feature type="compositionally biased region" description="Basic and acidic residues" evidence="6">
    <location>
        <begin position="56"/>
        <end position="72"/>
    </location>
</feature>
<keyword evidence="5" id="KW-0539">Nucleus</keyword>
<protein>
    <submittedName>
        <fullName evidence="9 10">Histone PARylation factor 1</fullName>
    </submittedName>
</protein>
<organism evidence="8 9">
    <name type="scientific">Agrilus planipennis</name>
    <name type="common">Emerald ash borer</name>
    <name type="synonym">Agrilus marcopoli</name>
    <dbReference type="NCBI Taxonomy" id="224129"/>
    <lineage>
        <taxon>Eukaryota</taxon>
        <taxon>Metazoa</taxon>
        <taxon>Ecdysozoa</taxon>
        <taxon>Arthropoda</taxon>
        <taxon>Hexapoda</taxon>
        <taxon>Insecta</taxon>
        <taxon>Pterygota</taxon>
        <taxon>Neoptera</taxon>
        <taxon>Endopterygota</taxon>
        <taxon>Coleoptera</taxon>
        <taxon>Polyphaga</taxon>
        <taxon>Elateriformia</taxon>
        <taxon>Buprestoidea</taxon>
        <taxon>Buprestidae</taxon>
        <taxon>Agrilinae</taxon>
        <taxon>Agrilus</taxon>
    </lineage>
</organism>
<dbReference type="InterPro" id="IPR019406">
    <property type="entry name" value="APLF_PBZ"/>
</dbReference>
<evidence type="ECO:0000256" key="6">
    <source>
        <dbReference type="SAM" id="MobiDB-lite"/>
    </source>
</evidence>
<accession>A0A1W4XJ81</accession>
<dbReference type="KEGG" id="apln:108744759"/>
<dbReference type="GO" id="GO:0005694">
    <property type="term" value="C:chromosome"/>
    <property type="evidence" value="ECO:0007669"/>
    <property type="project" value="UniProtKB-SubCell"/>
</dbReference>
<name>A0A1W4XJ81_AGRPL</name>
<feature type="region of interest" description="Disordered" evidence="6">
    <location>
        <begin position="108"/>
        <end position="178"/>
    </location>
</feature>
<dbReference type="CTD" id="54969"/>
<evidence type="ECO:0000256" key="1">
    <source>
        <dbReference type="ARBA" id="ARBA00004123"/>
    </source>
</evidence>